<gene>
    <name evidence="6" type="ORF">DASC09_024630</name>
</gene>
<dbReference type="PROSITE" id="PS00107">
    <property type="entry name" value="PROTEIN_KINASE_ATP"/>
    <property type="match status" value="1"/>
</dbReference>
<proteinExistence type="predicted"/>
<dbReference type="InterPro" id="IPR011009">
    <property type="entry name" value="Kinase-like_dom_sf"/>
</dbReference>
<dbReference type="PROSITE" id="PS00108">
    <property type="entry name" value="PROTEIN_KINASE_ST"/>
    <property type="match status" value="1"/>
</dbReference>
<feature type="region of interest" description="Disordered" evidence="4">
    <location>
        <begin position="372"/>
        <end position="391"/>
    </location>
</feature>
<protein>
    <submittedName>
        <fullName evidence="6">Serine/threonine protein kinase</fullName>
    </submittedName>
</protein>
<keyword evidence="7" id="KW-1185">Reference proteome</keyword>
<comment type="caution">
    <text evidence="6">The sequence shown here is derived from an EMBL/GenBank/DDBJ whole genome shotgun (WGS) entry which is preliminary data.</text>
</comment>
<dbReference type="AlphaFoldDB" id="A0AAV5QK31"/>
<dbReference type="InterPro" id="IPR017441">
    <property type="entry name" value="Protein_kinase_ATP_BS"/>
</dbReference>
<dbReference type="GO" id="GO:0044773">
    <property type="term" value="P:mitotic DNA damage checkpoint signaling"/>
    <property type="evidence" value="ECO:0007669"/>
    <property type="project" value="TreeGrafter"/>
</dbReference>
<dbReference type="PANTHER" id="PTHR44167">
    <property type="entry name" value="OVARIAN-SPECIFIC SERINE/THREONINE-PROTEIN KINASE LOK-RELATED"/>
    <property type="match status" value="1"/>
</dbReference>
<dbReference type="Gene3D" id="3.30.200.20">
    <property type="entry name" value="Phosphorylase Kinase, domain 1"/>
    <property type="match status" value="1"/>
</dbReference>
<evidence type="ECO:0000256" key="4">
    <source>
        <dbReference type="SAM" id="MobiDB-lite"/>
    </source>
</evidence>
<keyword evidence="6" id="KW-0418">Kinase</keyword>
<dbReference type="Pfam" id="PF00069">
    <property type="entry name" value="Pkinase"/>
    <property type="match status" value="1"/>
</dbReference>
<sequence length="514" mass="57606">MLLTDNLRLLKKIGSGAYGLVYLVEDCLTHKKYALKVISKLTNNKSYNNNGKVNNKPSIQLEENINALLSKPHLCSQIAELNLQTIKQVGHNYHYLKEISIHLKVNDHPNVVTIHKVYHYKEYLFILMDYYPHGDLFGTIVDEKVFQTNPTLIKSIFLQLLSVIRYCHELKVYHCDIKPENILISEDYSKIAITDFGLAVQSEYVADSLCCGSSYYMAPERLLGTVHQHHNYYPTAAGDLWSLGIILINLTCIRNPWMKASVSDETFGIYLNKPEILLKILPISKELFFILTNYLLVKNPYKRSTNNLPIVRTLVGNCKSFTKEGPLSRCEIFTTSSSSSCTTGDDSYPSSSCCSITSASTKRSYDCLSYNTNSSSSSTTTSPSKRLSSNISSTSTASLSSISSSSDVASNEISRTSSSSSASIESLLDNCITGAINNKNQKRLTSNKFGICINIKPKFQIQHHLHKPFQSNNNINPKVVDNFEGIDALIDYEFSFAAGKQYHHSNNSLFSYKK</sequence>
<keyword evidence="2 3" id="KW-0067">ATP-binding</keyword>
<dbReference type="InterPro" id="IPR000719">
    <property type="entry name" value="Prot_kinase_dom"/>
</dbReference>
<dbReference type="GO" id="GO:0005737">
    <property type="term" value="C:cytoplasm"/>
    <property type="evidence" value="ECO:0007669"/>
    <property type="project" value="TreeGrafter"/>
</dbReference>
<reference evidence="6 7" key="1">
    <citation type="journal article" date="2023" name="Elife">
        <title>Identification of key yeast species and microbe-microbe interactions impacting larval growth of Drosophila in the wild.</title>
        <authorList>
            <person name="Mure A."/>
            <person name="Sugiura Y."/>
            <person name="Maeda R."/>
            <person name="Honda K."/>
            <person name="Sakurai N."/>
            <person name="Takahashi Y."/>
            <person name="Watada M."/>
            <person name="Katoh T."/>
            <person name="Gotoh A."/>
            <person name="Gotoh Y."/>
            <person name="Taniguchi I."/>
            <person name="Nakamura K."/>
            <person name="Hayashi T."/>
            <person name="Katayama T."/>
            <person name="Uemura T."/>
            <person name="Hattori Y."/>
        </authorList>
    </citation>
    <scope>NUCLEOTIDE SEQUENCE [LARGE SCALE GENOMIC DNA]</scope>
    <source>
        <strain evidence="6 7">SC-9</strain>
    </source>
</reference>
<dbReference type="SMART" id="SM00220">
    <property type="entry name" value="S_TKc"/>
    <property type="match status" value="1"/>
</dbReference>
<evidence type="ECO:0000313" key="7">
    <source>
        <dbReference type="Proteomes" id="UP001360560"/>
    </source>
</evidence>
<organism evidence="6 7">
    <name type="scientific">Saccharomycopsis crataegensis</name>
    <dbReference type="NCBI Taxonomy" id="43959"/>
    <lineage>
        <taxon>Eukaryota</taxon>
        <taxon>Fungi</taxon>
        <taxon>Dikarya</taxon>
        <taxon>Ascomycota</taxon>
        <taxon>Saccharomycotina</taxon>
        <taxon>Saccharomycetes</taxon>
        <taxon>Saccharomycopsidaceae</taxon>
        <taxon>Saccharomycopsis</taxon>
    </lineage>
</organism>
<dbReference type="PROSITE" id="PS50011">
    <property type="entry name" value="PROTEIN_KINASE_DOM"/>
    <property type="match status" value="1"/>
</dbReference>
<name>A0AAV5QK31_9ASCO</name>
<evidence type="ECO:0000256" key="2">
    <source>
        <dbReference type="ARBA" id="ARBA00022840"/>
    </source>
</evidence>
<dbReference type="PANTHER" id="PTHR44167:SF24">
    <property type="entry name" value="SERINE_THREONINE-PROTEIN KINASE CHK2"/>
    <property type="match status" value="1"/>
</dbReference>
<dbReference type="GO" id="GO:0005524">
    <property type="term" value="F:ATP binding"/>
    <property type="evidence" value="ECO:0007669"/>
    <property type="project" value="UniProtKB-UniRule"/>
</dbReference>
<dbReference type="GO" id="GO:0005634">
    <property type="term" value="C:nucleus"/>
    <property type="evidence" value="ECO:0007669"/>
    <property type="project" value="TreeGrafter"/>
</dbReference>
<keyword evidence="6" id="KW-0808">Transferase</keyword>
<evidence type="ECO:0000256" key="1">
    <source>
        <dbReference type="ARBA" id="ARBA00022741"/>
    </source>
</evidence>
<dbReference type="Proteomes" id="UP001360560">
    <property type="component" value="Unassembled WGS sequence"/>
</dbReference>
<dbReference type="EMBL" id="BTFZ01000004">
    <property type="protein sequence ID" value="GMM35138.1"/>
    <property type="molecule type" value="Genomic_DNA"/>
</dbReference>
<evidence type="ECO:0000256" key="3">
    <source>
        <dbReference type="PROSITE-ProRule" id="PRU10141"/>
    </source>
</evidence>
<evidence type="ECO:0000259" key="5">
    <source>
        <dbReference type="PROSITE" id="PS50011"/>
    </source>
</evidence>
<dbReference type="RefSeq" id="XP_064852138.1">
    <property type="nucleotide sequence ID" value="XM_064996066.1"/>
</dbReference>
<dbReference type="InterPro" id="IPR008271">
    <property type="entry name" value="Ser/Thr_kinase_AS"/>
</dbReference>
<dbReference type="SUPFAM" id="SSF56112">
    <property type="entry name" value="Protein kinase-like (PK-like)"/>
    <property type="match status" value="1"/>
</dbReference>
<dbReference type="Gene3D" id="1.10.510.10">
    <property type="entry name" value="Transferase(Phosphotransferase) domain 1"/>
    <property type="match status" value="1"/>
</dbReference>
<accession>A0AAV5QK31</accession>
<feature type="domain" description="Protein kinase" evidence="5">
    <location>
        <begin position="7"/>
        <end position="315"/>
    </location>
</feature>
<keyword evidence="1 3" id="KW-0547">Nucleotide-binding</keyword>
<feature type="binding site" evidence="3">
    <location>
        <position position="36"/>
    </location>
    <ligand>
        <name>ATP</name>
        <dbReference type="ChEBI" id="CHEBI:30616"/>
    </ligand>
</feature>
<evidence type="ECO:0000313" key="6">
    <source>
        <dbReference type="EMBL" id="GMM35138.1"/>
    </source>
</evidence>
<dbReference type="GeneID" id="90073117"/>
<keyword evidence="6" id="KW-0723">Serine/threonine-protein kinase</keyword>
<dbReference type="GO" id="GO:0004674">
    <property type="term" value="F:protein serine/threonine kinase activity"/>
    <property type="evidence" value="ECO:0007669"/>
    <property type="project" value="UniProtKB-KW"/>
</dbReference>